<feature type="domain" description="N-acetyltransferase" evidence="1">
    <location>
        <begin position="29"/>
        <end position="88"/>
    </location>
</feature>
<dbReference type="InterPro" id="IPR000182">
    <property type="entry name" value="GNAT_dom"/>
</dbReference>
<sequence length="130" mass="14991">MQPKHWLVYSNAFLFFTTAFIKHHIREPVWYLSVVDVSADKQQQGIGSQLLHEQLEIIDKAYVTPCVLDTQRPVNCKVYERLGFRVMEYTHTPGGRTGSLLSDGQASSRAMISHTHRKTLCRIDTFRWPG</sequence>
<proteinExistence type="predicted"/>
<keyword evidence="3" id="KW-1185">Reference proteome</keyword>
<dbReference type="Proteomes" id="UP001500604">
    <property type="component" value="Unassembled WGS sequence"/>
</dbReference>
<evidence type="ECO:0000313" key="2">
    <source>
        <dbReference type="EMBL" id="GAA4651125.1"/>
    </source>
</evidence>
<dbReference type="SUPFAM" id="SSF55729">
    <property type="entry name" value="Acyl-CoA N-acyltransferases (Nat)"/>
    <property type="match status" value="1"/>
</dbReference>
<evidence type="ECO:0000313" key="3">
    <source>
        <dbReference type="Proteomes" id="UP001500604"/>
    </source>
</evidence>
<dbReference type="PANTHER" id="PTHR42791:SF1">
    <property type="entry name" value="N-ACETYLTRANSFERASE DOMAIN-CONTAINING PROTEIN"/>
    <property type="match status" value="1"/>
</dbReference>
<organism evidence="2 3">
    <name type="scientific">Kistimonas scapharcae</name>
    <dbReference type="NCBI Taxonomy" id="1036133"/>
    <lineage>
        <taxon>Bacteria</taxon>
        <taxon>Pseudomonadati</taxon>
        <taxon>Pseudomonadota</taxon>
        <taxon>Gammaproteobacteria</taxon>
        <taxon>Oceanospirillales</taxon>
        <taxon>Endozoicomonadaceae</taxon>
        <taxon>Kistimonas</taxon>
    </lineage>
</organism>
<dbReference type="EMBL" id="BAABFL010000438">
    <property type="protein sequence ID" value="GAA4651125.1"/>
    <property type="molecule type" value="Genomic_DNA"/>
</dbReference>
<dbReference type="PANTHER" id="PTHR42791">
    <property type="entry name" value="GNAT FAMILY ACETYLTRANSFERASE"/>
    <property type="match status" value="1"/>
</dbReference>
<accession>A0ABP8V7V7</accession>
<comment type="caution">
    <text evidence="2">The sequence shown here is derived from an EMBL/GenBank/DDBJ whole genome shotgun (WGS) entry which is preliminary data.</text>
</comment>
<evidence type="ECO:0000259" key="1">
    <source>
        <dbReference type="Pfam" id="PF13673"/>
    </source>
</evidence>
<gene>
    <name evidence="2" type="ORF">GCM10023116_34080</name>
</gene>
<dbReference type="Pfam" id="PF13673">
    <property type="entry name" value="Acetyltransf_10"/>
    <property type="match status" value="1"/>
</dbReference>
<dbReference type="InterPro" id="IPR052523">
    <property type="entry name" value="Trichothecene_AcTrans"/>
</dbReference>
<dbReference type="InterPro" id="IPR016181">
    <property type="entry name" value="Acyl_CoA_acyltransferase"/>
</dbReference>
<reference evidence="3" key="1">
    <citation type="journal article" date="2019" name="Int. J. Syst. Evol. Microbiol.">
        <title>The Global Catalogue of Microorganisms (GCM) 10K type strain sequencing project: providing services to taxonomists for standard genome sequencing and annotation.</title>
        <authorList>
            <consortium name="The Broad Institute Genomics Platform"/>
            <consortium name="The Broad Institute Genome Sequencing Center for Infectious Disease"/>
            <person name="Wu L."/>
            <person name="Ma J."/>
        </authorList>
    </citation>
    <scope>NUCLEOTIDE SEQUENCE [LARGE SCALE GENOMIC DNA]</scope>
    <source>
        <strain evidence="3">JCM 17805</strain>
    </source>
</reference>
<protein>
    <recommendedName>
        <fullName evidence="1">N-acetyltransferase domain-containing protein</fullName>
    </recommendedName>
</protein>
<dbReference type="CDD" id="cd04301">
    <property type="entry name" value="NAT_SF"/>
    <property type="match status" value="1"/>
</dbReference>
<dbReference type="Gene3D" id="3.40.630.30">
    <property type="match status" value="1"/>
</dbReference>
<name>A0ABP8V7V7_9GAMM</name>